<reference evidence="1 2" key="1">
    <citation type="submission" date="2016-10" db="EMBL/GenBank/DDBJ databases">
        <authorList>
            <person name="de Groot N.N."/>
        </authorList>
    </citation>
    <scope>NUCLEOTIDE SEQUENCE [LARGE SCALE GENOMIC DNA]</scope>
    <source>
        <strain evidence="1 2">DSM 22274</strain>
    </source>
</reference>
<evidence type="ECO:0000313" key="1">
    <source>
        <dbReference type="EMBL" id="SEF11995.1"/>
    </source>
</evidence>
<gene>
    <name evidence="1" type="ORF">SAMN04489740_4170</name>
</gene>
<sequence length="183" mass="20224">MVSAEQHTVVLRELAKYKRLVAALGRVRRSRDNAVATARSTTMAMASLRQDAEAQVRAAAAELRAAAAQSDAPRNVQLRTAPEHPAADAALFAELTKQLGNARAAYLGLQKTNAALKRRAPARLAEDKELRKILNHWQDLARDFARRKRGLPLVDHEAEIINTWTNWTTKNNNASTTSKGPNR</sequence>
<protein>
    <submittedName>
        <fullName evidence="1">Uncharacterized protein</fullName>
    </submittedName>
</protein>
<evidence type="ECO:0000313" key="2">
    <source>
        <dbReference type="Proteomes" id="UP000182725"/>
    </source>
</evidence>
<proteinExistence type="predicted"/>
<dbReference type="EMBL" id="FNTV01000002">
    <property type="protein sequence ID" value="SEF11995.1"/>
    <property type="molecule type" value="Genomic_DNA"/>
</dbReference>
<name>A0A1H5PDL8_9MICC</name>
<organism evidence="1 2">
    <name type="scientific">Arthrobacter alpinus</name>
    <dbReference type="NCBI Taxonomy" id="656366"/>
    <lineage>
        <taxon>Bacteria</taxon>
        <taxon>Bacillati</taxon>
        <taxon>Actinomycetota</taxon>
        <taxon>Actinomycetes</taxon>
        <taxon>Micrococcales</taxon>
        <taxon>Micrococcaceae</taxon>
        <taxon>Arthrobacter</taxon>
    </lineage>
</organism>
<dbReference type="RefSeq" id="WP_074713601.1">
    <property type="nucleotide sequence ID" value="NZ_FNTV01000002.1"/>
</dbReference>
<dbReference type="Proteomes" id="UP000182725">
    <property type="component" value="Unassembled WGS sequence"/>
</dbReference>
<accession>A0A1H5PDL8</accession>
<dbReference type="AlphaFoldDB" id="A0A1H5PDL8"/>